<dbReference type="InterPro" id="IPR016169">
    <property type="entry name" value="FAD-bd_PCMH_sub2"/>
</dbReference>
<keyword evidence="5 16" id="KW-0963">Cytoplasm</keyword>
<feature type="active site" evidence="16">
    <location>
        <position position="306"/>
    </location>
</feature>
<keyword evidence="14 16" id="KW-0961">Cell wall biogenesis/degradation</keyword>
<dbReference type="UniPathway" id="UPA00219"/>
<comment type="catalytic activity">
    <reaction evidence="15 16">
        <text>UDP-N-acetyl-alpha-D-muramate + NADP(+) = UDP-N-acetyl-3-O-(1-carboxyvinyl)-alpha-D-glucosamine + NADPH + H(+)</text>
        <dbReference type="Rhea" id="RHEA:12248"/>
        <dbReference type="ChEBI" id="CHEBI:15378"/>
        <dbReference type="ChEBI" id="CHEBI:57783"/>
        <dbReference type="ChEBI" id="CHEBI:58349"/>
        <dbReference type="ChEBI" id="CHEBI:68483"/>
        <dbReference type="ChEBI" id="CHEBI:70757"/>
        <dbReference type="EC" id="1.3.1.98"/>
    </reaction>
</comment>
<dbReference type="PROSITE" id="PS51387">
    <property type="entry name" value="FAD_PCMH"/>
    <property type="match status" value="1"/>
</dbReference>
<dbReference type="GO" id="GO:0051301">
    <property type="term" value="P:cell division"/>
    <property type="evidence" value="ECO:0007669"/>
    <property type="project" value="UniProtKB-KW"/>
</dbReference>
<keyword evidence="11 16" id="KW-0573">Peptidoglycan synthesis</keyword>
<evidence type="ECO:0000256" key="15">
    <source>
        <dbReference type="ARBA" id="ARBA00048914"/>
    </source>
</evidence>
<dbReference type="GO" id="GO:0008762">
    <property type="term" value="F:UDP-N-acetylmuramate dehydrogenase activity"/>
    <property type="evidence" value="ECO:0007669"/>
    <property type="project" value="UniProtKB-UniRule"/>
</dbReference>
<dbReference type="InterPro" id="IPR003170">
    <property type="entry name" value="MurB"/>
</dbReference>
<comment type="subcellular location">
    <subcellularLocation>
        <location evidence="3 16">Cytoplasm</location>
    </subcellularLocation>
</comment>
<evidence type="ECO:0000256" key="11">
    <source>
        <dbReference type="ARBA" id="ARBA00022984"/>
    </source>
</evidence>
<evidence type="ECO:0000256" key="8">
    <source>
        <dbReference type="ARBA" id="ARBA00022827"/>
    </source>
</evidence>
<evidence type="ECO:0000259" key="17">
    <source>
        <dbReference type="PROSITE" id="PS51387"/>
    </source>
</evidence>
<dbReference type="GO" id="GO:0071949">
    <property type="term" value="F:FAD binding"/>
    <property type="evidence" value="ECO:0007669"/>
    <property type="project" value="InterPro"/>
</dbReference>
<comment type="caution">
    <text evidence="18">The sequence shown here is derived from an EMBL/GenBank/DDBJ whole genome shotgun (WGS) entry which is preliminary data.</text>
</comment>
<evidence type="ECO:0000313" key="18">
    <source>
        <dbReference type="EMBL" id="RFT16992.1"/>
    </source>
</evidence>
<evidence type="ECO:0000256" key="12">
    <source>
        <dbReference type="ARBA" id="ARBA00023002"/>
    </source>
</evidence>
<comment type="pathway">
    <text evidence="4 16">Cell wall biogenesis; peptidoglycan biosynthesis.</text>
</comment>
<dbReference type="EC" id="1.3.1.98" evidence="16"/>
<feature type="domain" description="FAD-binding PCMH-type" evidence="17">
    <location>
        <begin position="35"/>
        <end position="201"/>
    </location>
</feature>
<evidence type="ECO:0000256" key="4">
    <source>
        <dbReference type="ARBA" id="ARBA00004752"/>
    </source>
</evidence>
<dbReference type="GO" id="GO:0009252">
    <property type="term" value="P:peptidoglycan biosynthetic process"/>
    <property type="evidence" value="ECO:0007669"/>
    <property type="project" value="UniProtKB-UniRule"/>
</dbReference>
<dbReference type="GO" id="GO:0071555">
    <property type="term" value="P:cell wall organization"/>
    <property type="evidence" value="ECO:0007669"/>
    <property type="project" value="UniProtKB-KW"/>
</dbReference>
<keyword evidence="10 16" id="KW-0133">Cell shape</keyword>
<keyword evidence="7 16" id="KW-0285">Flavoprotein</keyword>
<reference evidence="18 19" key="1">
    <citation type="submission" date="2018-08" db="EMBL/GenBank/DDBJ databases">
        <title>Genome analysis of the thermophilic bacterium of the candidate phylum Aminicenantes from deep subsurface aquifer revealed its physiology and ecological role.</title>
        <authorList>
            <person name="Kadnikov V.V."/>
            <person name="Mardanov A.V."/>
            <person name="Beletsky A.V."/>
            <person name="Karnachuk O.V."/>
            <person name="Ravin N.V."/>
        </authorList>
    </citation>
    <scope>NUCLEOTIDE SEQUENCE [LARGE SCALE GENOMIC DNA]</scope>
    <source>
        <strain evidence="18">BY38</strain>
    </source>
</reference>
<accession>A0A3E2BQT2</accession>
<dbReference type="Gene3D" id="3.90.78.10">
    <property type="entry name" value="UDP-N-acetylenolpyruvoylglucosamine reductase, C-terminal domain"/>
    <property type="match status" value="1"/>
</dbReference>
<dbReference type="InterPro" id="IPR006094">
    <property type="entry name" value="Oxid_FAD_bind_N"/>
</dbReference>
<feature type="active site" evidence="16">
    <location>
        <position position="180"/>
    </location>
</feature>
<evidence type="ECO:0000256" key="7">
    <source>
        <dbReference type="ARBA" id="ARBA00022630"/>
    </source>
</evidence>
<dbReference type="EMBL" id="QUAH01000001">
    <property type="protein sequence ID" value="RFT16992.1"/>
    <property type="molecule type" value="Genomic_DNA"/>
</dbReference>
<evidence type="ECO:0000256" key="2">
    <source>
        <dbReference type="ARBA" id="ARBA00003921"/>
    </source>
</evidence>
<dbReference type="Pfam" id="PF01565">
    <property type="entry name" value="FAD_binding_4"/>
    <property type="match status" value="1"/>
</dbReference>
<evidence type="ECO:0000256" key="10">
    <source>
        <dbReference type="ARBA" id="ARBA00022960"/>
    </source>
</evidence>
<evidence type="ECO:0000256" key="3">
    <source>
        <dbReference type="ARBA" id="ARBA00004496"/>
    </source>
</evidence>
<dbReference type="InterPro" id="IPR016166">
    <property type="entry name" value="FAD-bd_PCMH"/>
</dbReference>
<evidence type="ECO:0000256" key="6">
    <source>
        <dbReference type="ARBA" id="ARBA00022618"/>
    </source>
</evidence>
<keyword evidence="12 16" id="KW-0560">Oxidoreductase</keyword>
<keyword evidence="8 16" id="KW-0274">FAD</keyword>
<dbReference type="InterPro" id="IPR011601">
    <property type="entry name" value="MurB_C"/>
</dbReference>
<dbReference type="GO" id="GO:0005829">
    <property type="term" value="C:cytosol"/>
    <property type="evidence" value="ECO:0007669"/>
    <property type="project" value="TreeGrafter"/>
</dbReference>
<evidence type="ECO:0000256" key="1">
    <source>
        <dbReference type="ARBA" id="ARBA00001974"/>
    </source>
</evidence>
<name>A0A3E2BQT2_9BACT</name>
<dbReference type="AlphaFoldDB" id="A0A3E2BQT2"/>
<feature type="active site" description="Proton donor" evidence="16">
    <location>
        <position position="231"/>
    </location>
</feature>
<dbReference type="SUPFAM" id="SSF56176">
    <property type="entry name" value="FAD-binding/transporter-associated domain-like"/>
    <property type="match status" value="1"/>
</dbReference>
<keyword evidence="13 16" id="KW-0131">Cell cycle</keyword>
<dbReference type="GO" id="GO:0008360">
    <property type="term" value="P:regulation of cell shape"/>
    <property type="evidence" value="ECO:0007669"/>
    <property type="project" value="UniProtKB-KW"/>
</dbReference>
<evidence type="ECO:0000256" key="13">
    <source>
        <dbReference type="ARBA" id="ARBA00023306"/>
    </source>
</evidence>
<evidence type="ECO:0000256" key="16">
    <source>
        <dbReference type="HAMAP-Rule" id="MF_00037"/>
    </source>
</evidence>
<comment type="similarity">
    <text evidence="16">Belongs to the MurB family.</text>
</comment>
<dbReference type="NCBIfam" id="NF010480">
    <property type="entry name" value="PRK13905.1"/>
    <property type="match status" value="1"/>
</dbReference>
<dbReference type="PANTHER" id="PTHR21071">
    <property type="entry name" value="UDP-N-ACETYLENOLPYRUVOYLGLUCOSAMINE REDUCTASE"/>
    <property type="match status" value="1"/>
</dbReference>
<dbReference type="PANTHER" id="PTHR21071:SF4">
    <property type="entry name" value="UDP-N-ACETYLENOLPYRUVOYLGLUCOSAMINE REDUCTASE"/>
    <property type="match status" value="1"/>
</dbReference>
<evidence type="ECO:0000256" key="5">
    <source>
        <dbReference type="ARBA" id="ARBA00022490"/>
    </source>
</evidence>
<keyword evidence="9 16" id="KW-0521">NADP</keyword>
<dbReference type="Gene3D" id="3.30.465.10">
    <property type="match status" value="1"/>
</dbReference>
<evidence type="ECO:0000256" key="9">
    <source>
        <dbReference type="ARBA" id="ARBA00022857"/>
    </source>
</evidence>
<proteinExistence type="inferred from homology"/>
<dbReference type="InterPro" id="IPR036635">
    <property type="entry name" value="MurB_C_sf"/>
</dbReference>
<evidence type="ECO:0000256" key="14">
    <source>
        <dbReference type="ARBA" id="ARBA00023316"/>
    </source>
</evidence>
<protein>
    <recommendedName>
        <fullName evidence="16">UDP-N-acetylenolpyruvoylglucosamine reductase</fullName>
        <ecNumber evidence="16">1.3.1.98</ecNumber>
    </recommendedName>
    <alternativeName>
        <fullName evidence="16">UDP-N-acetylmuramate dehydrogenase</fullName>
    </alternativeName>
</protein>
<comment type="cofactor">
    <cofactor evidence="1 16">
        <name>FAD</name>
        <dbReference type="ChEBI" id="CHEBI:57692"/>
    </cofactor>
</comment>
<comment type="function">
    <text evidence="2 16">Cell wall formation.</text>
</comment>
<dbReference type="Pfam" id="PF02873">
    <property type="entry name" value="MurB_C"/>
    <property type="match status" value="1"/>
</dbReference>
<dbReference type="InterPro" id="IPR016167">
    <property type="entry name" value="FAD-bd_PCMH_sub1"/>
</dbReference>
<gene>
    <name evidence="16" type="primary">murB</name>
    <name evidence="18" type="ORF">OP8BY_0934</name>
</gene>
<dbReference type="InterPro" id="IPR036318">
    <property type="entry name" value="FAD-bd_PCMH-like_sf"/>
</dbReference>
<evidence type="ECO:0000313" key="19">
    <source>
        <dbReference type="Proteomes" id="UP000257323"/>
    </source>
</evidence>
<dbReference type="Proteomes" id="UP000257323">
    <property type="component" value="Unassembled WGS sequence"/>
</dbReference>
<dbReference type="Gene3D" id="3.30.43.10">
    <property type="entry name" value="Uridine Diphospho-n-acetylenolpyruvylglucosamine Reductase, domain 2"/>
    <property type="match status" value="1"/>
</dbReference>
<sequence>MINMKEFQDFSQAFFEETGLSLISKVPLAEYSSFRIGGPADYFLEVYRLSDLATAVKAARKFGFPFYVIGGGYNLLFDDAGYRGLVIRNSAAGLEYLPEKGSLEAASGTHLSDLVGLTLKEGLTGLEFLAGIPGTVGGAVFGNAGAFGQAIGDLVAEVTVLTGDGQERALSPEELNFGYRYSSLKKDHKIILKAALKVEPGSRLEMLKKVEDYLNQRARKHPPGEIPCAGSYFKNPVLPGGRKIPAGQLLEQAGARGMRVGQAAVYQGHCNFIINLGGATASQVLTLAAELKEKVWQTSGIRLEEEVIFVPADASML</sequence>
<dbReference type="SUPFAM" id="SSF56194">
    <property type="entry name" value="Uridine diphospho-N-Acetylenolpyruvylglucosamine reductase, MurB, C-terminal domain"/>
    <property type="match status" value="1"/>
</dbReference>
<dbReference type="HAMAP" id="MF_00037">
    <property type="entry name" value="MurB"/>
    <property type="match status" value="1"/>
</dbReference>
<organism evidence="18 19">
    <name type="scientific">Candidatus Saccharicenans subterraneus</name>
    <dbReference type="NCBI Taxonomy" id="2508984"/>
    <lineage>
        <taxon>Bacteria</taxon>
        <taxon>Candidatus Aminicenantota</taxon>
        <taxon>Candidatus Aminicenantia</taxon>
        <taxon>Candidatus Aminicenantales</taxon>
        <taxon>Candidatus Saccharicenantaceae</taxon>
        <taxon>Candidatus Saccharicenans</taxon>
    </lineage>
</organism>
<dbReference type="NCBIfam" id="TIGR00179">
    <property type="entry name" value="murB"/>
    <property type="match status" value="1"/>
</dbReference>
<keyword evidence="6 16" id="KW-0132">Cell division</keyword>